<evidence type="ECO:0000256" key="4">
    <source>
        <dbReference type="ARBA" id="ARBA00022679"/>
    </source>
</evidence>
<dbReference type="SMART" id="SM00825">
    <property type="entry name" value="PKS_KS"/>
    <property type="match status" value="1"/>
</dbReference>
<evidence type="ECO:0000256" key="8">
    <source>
        <dbReference type="ARBA" id="ARBA00023315"/>
    </source>
</evidence>
<dbReference type="InterPro" id="IPR036291">
    <property type="entry name" value="NAD(P)-bd_dom_sf"/>
</dbReference>
<evidence type="ECO:0000256" key="9">
    <source>
        <dbReference type="PROSITE-ProRule" id="PRU01363"/>
    </source>
</evidence>
<dbReference type="InterPro" id="IPR014043">
    <property type="entry name" value="Acyl_transferase_dom"/>
</dbReference>
<dbReference type="GO" id="GO:0033068">
    <property type="term" value="P:macrolide biosynthetic process"/>
    <property type="evidence" value="ECO:0007669"/>
    <property type="project" value="UniProtKB-ARBA"/>
</dbReference>
<dbReference type="Pfam" id="PF14765">
    <property type="entry name" value="PS-DH"/>
    <property type="match status" value="1"/>
</dbReference>
<dbReference type="InterPro" id="IPR020841">
    <property type="entry name" value="PKS_Beta-ketoAc_synthase_dom"/>
</dbReference>
<dbReference type="Pfam" id="PF08242">
    <property type="entry name" value="Methyltransf_12"/>
    <property type="match status" value="1"/>
</dbReference>
<evidence type="ECO:0000256" key="7">
    <source>
        <dbReference type="ARBA" id="ARBA00023268"/>
    </source>
</evidence>
<dbReference type="InterPro" id="IPR036736">
    <property type="entry name" value="ACP-like_sf"/>
</dbReference>
<dbReference type="InterPro" id="IPR032821">
    <property type="entry name" value="PKS_assoc"/>
</dbReference>
<dbReference type="Pfam" id="PF00109">
    <property type="entry name" value="ketoacyl-synt"/>
    <property type="match status" value="1"/>
</dbReference>
<keyword evidence="6" id="KW-0045">Antibiotic biosynthesis</keyword>
<evidence type="ECO:0000256" key="3">
    <source>
        <dbReference type="ARBA" id="ARBA00022553"/>
    </source>
</evidence>
<dbReference type="SMART" id="SM00829">
    <property type="entry name" value="PKS_ER"/>
    <property type="match status" value="1"/>
</dbReference>
<feature type="region of interest" description="N-terminal hotdog fold" evidence="9">
    <location>
        <begin position="894"/>
        <end position="1020"/>
    </location>
</feature>
<feature type="region of interest" description="C-terminal hotdog fold" evidence="9">
    <location>
        <begin position="1034"/>
        <end position="1173"/>
    </location>
</feature>
<accession>A0A7G3UTU7</accession>
<dbReference type="InterPro" id="IPR013968">
    <property type="entry name" value="PKS_KR"/>
</dbReference>
<dbReference type="FunFam" id="3.40.50.720:FF:000209">
    <property type="entry name" value="Polyketide synthase Pks12"/>
    <property type="match status" value="1"/>
</dbReference>
<dbReference type="Pfam" id="PF00550">
    <property type="entry name" value="PP-binding"/>
    <property type="match status" value="1"/>
</dbReference>
<dbReference type="PANTHER" id="PTHR43775">
    <property type="entry name" value="FATTY ACID SYNTHASE"/>
    <property type="match status" value="1"/>
</dbReference>
<dbReference type="Gene3D" id="3.40.366.10">
    <property type="entry name" value="Malonyl-Coenzyme A Acyl Carrier Protein, domain 2"/>
    <property type="match status" value="1"/>
</dbReference>
<dbReference type="InterPro" id="IPR020806">
    <property type="entry name" value="PKS_PP-bd"/>
</dbReference>
<feature type="domain" description="Ketosynthase family 3 (KS3)" evidence="12">
    <location>
        <begin position="8"/>
        <end position="432"/>
    </location>
</feature>
<dbReference type="PROSITE" id="PS00606">
    <property type="entry name" value="KS3_1"/>
    <property type="match status" value="1"/>
</dbReference>
<dbReference type="GO" id="GO:0031177">
    <property type="term" value="F:phosphopantetheine binding"/>
    <property type="evidence" value="ECO:0007669"/>
    <property type="project" value="InterPro"/>
</dbReference>
<dbReference type="CDD" id="cd02440">
    <property type="entry name" value="AdoMet_MTases"/>
    <property type="match status" value="1"/>
</dbReference>
<dbReference type="SMART" id="SM00822">
    <property type="entry name" value="PKS_KR"/>
    <property type="match status" value="1"/>
</dbReference>
<dbReference type="InterPro" id="IPR049551">
    <property type="entry name" value="PKS_DH_C"/>
</dbReference>
<evidence type="ECO:0000313" key="14">
    <source>
        <dbReference type="EMBL" id="QKM71632.1"/>
    </source>
</evidence>
<dbReference type="InterPro" id="IPR050091">
    <property type="entry name" value="PKS_NRPS_Biosynth_Enz"/>
</dbReference>
<dbReference type="RefSeq" id="WP_063838394.1">
    <property type="nucleotide sequence ID" value="NZ_CP029159.1"/>
</dbReference>
<dbReference type="InterPro" id="IPR001227">
    <property type="entry name" value="Ac_transferase_dom_sf"/>
</dbReference>
<dbReference type="PANTHER" id="PTHR43775:SF37">
    <property type="entry name" value="SI:DKEY-61P9.11"/>
    <property type="match status" value="1"/>
</dbReference>
<dbReference type="Pfam" id="PF00698">
    <property type="entry name" value="Acyl_transf_1"/>
    <property type="match status" value="1"/>
</dbReference>
<dbReference type="InterPro" id="IPR013217">
    <property type="entry name" value="Methyltransf_12"/>
</dbReference>
<evidence type="ECO:0000259" key="13">
    <source>
        <dbReference type="PROSITE" id="PS52019"/>
    </source>
</evidence>
<feature type="active site" description="Proton donor; for dehydratase activity" evidence="9">
    <location>
        <position position="1091"/>
    </location>
</feature>
<evidence type="ECO:0000256" key="6">
    <source>
        <dbReference type="ARBA" id="ARBA00023194"/>
    </source>
</evidence>
<feature type="active site" description="Proton acceptor; for dehydratase activity" evidence="9">
    <location>
        <position position="923"/>
    </location>
</feature>
<dbReference type="InterPro" id="IPR020807">
    <property type="entry name" value="PKS_DH"/>
</dbReference>
<dbReference type="Gene3D" id="3.40.47.10">
    <property type="match status" value="1"/>
</dbReference>
<protein>
    <submittedName>
        <fullName evidence="14">KR domain-containing protein</fullName>
    </submittedName>
</protein>
<keyword evidence="2" id="KW-0596">Phosphopantetheine</keyword>
<dbReference type="GO" id="GO:0004312">
    <property type="term" value="F:fatty acid synthase activity"/>
    <property type="evidence" value="ECO:0007669"/>
    <property type="project" value="TreeGrafter"/>
</dbReference>
<dbReference type="Pfam" id="PF08659">
    <property type="entry name" value="KR"/>
    <property type="match status" value="1"/>
</dbReference>
<keyword evidence="8" id="KW-0012">Acyltransferase</keyword>
<dbReference type="GO" id="GO:0006633">
    <property type="term" value="P:fatty acid biosynthetic process"/>
    <property type="evidence" value="ECO:0007669"/>
    <property type="project" value="InterPro"/>
</dbReference>
<evidence type="ECO:0000256" key="2">
    <source>
        <dbReference type="ARBA" id="ARBA00022450"/>
    </source>
</evidence>
<dbReference type="Gene3D" id="3.30.70.3290">
    <property type="match status" value="1"/>
</dbReference>
<dbReference type="EMBL" id="CP029159">
    <property type="protein sequence ID" value="QKM71632.1"/>
    <property type="molecule type" value="Genomic_DNA"/>
</dbReference>
<organism evidence="14 15">
    <name type="scientific">Streptomyces tsukubensis (strain DSM 42081 / NBRC 108919 / NRRL 18488 / 9993)</name>
    <dbReference type="NCBI Taxonomy" id="1114943"/>
    <lineage>
        <taxon>Bacteria</taxon>
        <taxon>Bacillati</taxon>
        <taxon>Actinomycetota</taxon>
        <taxon>Actinomycetes</taxon>
        <taxon>Kitasatosporales</taxon>
        <taxon>Streptomycetaceae</taxon>
        <taxon>Streptomyces</taxon>
    </lineage>
</organism>
<dbReference type="InterPro" id="IPR049552">
    <property type="entry name" value="PKS_DH_N"/>
</dbReference>
<dbReference type="Gene3D" id="1.10.1200.10">
    <property type="entry name" value="ACP-like"/>
    <property type="match status" value="1"/>
</dbReference>
<dbReference type="Pfam" id="PF13602">
    <property type="entry name" value="ADH_zinc_N_2"/>
    <property type="match status" value="1"/>
</dbReference>
<dbReference type="InterPro" id="IPR020843">
    <property type="entry name" value="ER"/>
</dbReference>
<dbReference type="InterPro" id="IPR014030">
    <property type="entry name" value="Ketoacyl_synth_N"/>
</dbReference>
<feature type="domain" description="PKS/mFAS DH" evidence="13">
    <location>
        <begin position="894"/>
        <end position="1173"/>
    </location>
</feature>
<dbReference type="GO" id="GO:0004315">
    <property type="term" value="F:3-oxoacyl-[acyl-carrier-protein] synthase activity"/>
    <property type="evidence" value="ECO:0007669"/>
    <property type="project" value="InterPro"/>
</dbReference>
<dbReference type="Gene3D" id="3.10.129.110">
    <property type="entry name" value="Polyketide synthase dehydratase"/>
    <property type="match status" value="1"/>
</dbReference>
<comment type="pathway">
    <text evidence="1">Antibiotic biosynthesis.</text>
</comment>
<dbReference type="Pfam" id="PF21089">
    <property type="entry name" value="PKS_DH_N"/>
    <property type="match status" value="1"/>
</dbReference>
<evidence type="ECO:0000259" key="11">
    <source>
        <dbReference type="PROSITE" id="PS50075"/>
    </source>
</evidence>
<dbReference type="InterPro" id="IPR011032">
    <property type="entry name" value="GroES-like_sf"/>
</dbReference>
<dbReference type="CDD" id="cd00833">
    <property type="entry name" value="PKS"/>
    <property type="match status" value="1"/>
</dbReference>
<dbReference type="Pfam" id="PF16197">
    <property type="entry name" value="KAsynt_C_assoc"/>
    <property type="match status" value="1"/>
</dbReference>
<dbReference type="InterPro" id="IPR018201">
    <property type="entry name" value="Ketoacyl_synth_AS"/>
</dbReference>
<dbReference type="SMART" id="SM00826">
    <property type="entry name" value="PKS_DH"/>
    <property type="match status" value="1"/>
</dbReference>
<dbReference type="InterPro" id="IPR014031">
    <property type="entry name" value="Ketoacyl_synth_C"/>
</dbReference>
<dbReference type="Gene3D" id="3.90.180.10">
    <property type="entry name" value="Medium-chain alcohol dehydrogenases, catalytic domain"/>
    <property type="match status" value="1"/>
</dbReference>
<dbReference type="SMART" id="SM00827">
    <property type="entry name" value="PKS_AT"/>
    <property type="match status" value="1"/>
</dbReference>
<evidence type="ECO:0000256" key="1">
    <source>
        <dbReference type="ARBA" id="ARBA00004792"/>
    </source>
</evidence>
<dbReference type="PROSITE" id="PS52004">
    <property type="entry name" value="KS3_2"/>
    <property type="match status" value="1"/>
</dbReference>
<feature type="domain" description="Carrier" evidence="11">
    <location>
        <begin position="2393"/>
        <end position="2470"/>
    </location>
</feature>
<feature type="region of interest" description="Disordered" evidence="10">
    <location>
        <begin position="2471"/>
        <end position="2492"/>
    </location>
</feature>
<dbReference type="CDD" id="cd05195">
    <property type="entry name" value="enoyl_red"/>
    <property type="match status" value="1"/>
</dbReference>
<dbReference type="InterPro" id="IPR049900">
    <property type="entry name" value="PKS_mFAS_DH"/>
</dbReference>
<dbReference type="SUPFAM" id="SSF51735">
    <property type="entry name" value="NAD(P)-binding Rossmann-fold domains"/>
    <property type="match status" value="3"/>
</dbReference>
<dbReference type="GO" id="GO:0016491">
    <property type="term" value="F:oxidoreductase activity"/>
    <property type="evidence" value="ECO:0007669"/>
    <property type="project" value="InterPro"/>
</dbReference>
<dbReference type="InterPro" id="IPR042104">
    <property type="entry name" value="PKS_dehydratase_sf"/>
</dbReference>
<dbReference type="SMART" id="SM00823">
    <property type="entry name" value="PKS_PP"/>
    <property type="match status" value="1"/>
</dbReference>
<evidence type="ECO:0000256" key="10">
    <source>
        <dbReference type="SAM" id="MobiDB-lite"/>
    </source>
</evidence>
<evidence type="ECO:0000313" key="15">
    <source>
        <dbReference type="Proteomes" id="UP000005940"/>
    </source>
</evidence>
<dbReference type="Proteomes" id="UP000005940">
    <property type="component" value="Chromosome"/>
</dbReference>
<dbReference type="FunFam" id="3.40.47.10:FF:000019">
    <property type="entry name" value="Polyketide synthase type I"/>
    <property type="match status" value="1"/>
</dbReference>
<dbReference type="InterPro" id="IPR009081">
    <property type="entry name" value="PP-bd_ACP"/>
</dbReference>
<keyword evidence="7" id="KW-0511">Multifunctional enzyme</keyword>
<feature type="compositionally biased region" description="Basic and acidic residues" evidence="10">
    <location>
        <begin position="999"/>
        <end position="1013"/>
    </location>
</feature>
<evidence type="ECO:0000259" key="12">
    <source>
        <dbReference type="PROSITE" id="PS52004"/>
    </source>
</evidence>
<evidence type="ECO:0000256" key="5">
    <source>
        <dbReference type="ARBA" id="ARBA00022857"/>
    </source>
</evidence>
<dbReference type="Gene3D" id="3.40.50.150">
    <property type="entry name" value="Vaccinia Virus protein VP39"/>
    <property type="match status" value="1"/>
</dbReference>
<dbReference type="SUPFAM" id="SSF52151">
    <property type="entry name" value="FabD/lysophospholipase-like"/>
    <property type="match status" value="1"/>
</dbReference>
<dbReference type="SUPFAM" id="SSF53901">
    <property type="entry name" value="Thiolase-like"/>
    <property type="match status" value="1"/>
</dbReference>
<feature type="region of interest" description="Disordered" evidence="10">
    <location>
        <begin position="986"/>
        <end position="1013"/>
    </location>
</feature>
<dbReference type="SUPFAM" id="SSF53335">
    <property type="entry name" value="S-adenosyl-L-methionine-dependent methyltransferases"/>
    <property type="match status" value="1"/>
</dbReference>
<dbReference type="PROSITE" id="PS50075">
    <property type="entry name" value="CARRIER"/>
    <property type="match status" value="1"/>
</dbReference>
<proteinExistence type="predicted"/>
<reference evidence="14 15" key="1">
    <citation type="journal article" date="2012" name="J. Bacteriol.">
        <title>Draft genome of Streptomyces tsukubaensis NRRL 18488, the producer of the clinically important immunosuppressant tacrolimus (FK506).</title>
        <authorList>
            <person name="Barreiro C."/>
            <person name="Prieto C."/>
            <person name="Sola-Landa A."/>
            <person name="Solera E."/>
            <person name="Martinez-Castro M."/>
            <person name="Perez-Redondo R."/>
            <person name="Garcia-Estrada C."/>
            <person name="Aparicio J.F."/>
            <person name="Fernandez-Martinez L.T."/>
            <person name="Santos-Aberturas J."/>
            <person name="Salehi-Najafabadi Z."/>
            <person name="Rodriguez-Garcia A."/>
            <person name="Tauch A."/>
            <person name="Martin J.F."/>
        </authorList>
    </citation>
    <scope>NUCLEOTIDE SEQUENCE [LARGE SCALE GENOMIC DNA]</scope>
    <source>
        <strain evidence="15">DSM 42081 / NBRC 108919 / NRRL 18488 / 9993</strain>
    </source>
</reference>
<gene>
    <name evidence="14" type="ORF">STSU_015560</name>
</gene>
<dbReference type="Pfam" id="PF08240">
    <property type="entry name" value="ADH_N"/>
    <property type="match status" value="1"/>
</dbReference>
<keyword evidence="15" id="KW-1185">Reference proteome</keyword>
<dbReference type="InterPro" id="IPR016036">
    <property type="entry name" value="Malonyl_transacylase_ACP-bd"/>
</dbReference>
<dbReference type="InterPro" id="IPR016039">
    <property type="entry name" value="Thiolase-like"/>
</dbReference>
<sequence>MDRNRSGSEEIAIVGIACRLPGGTNSLDELWTALADGRDLVTEVPHNRFDVSSFLAPDPRQPGKSYSLAGGFLEEIAGFDAEYFGISPREASRIDPQQRLALELAVEALDDAAIHGDVLKGSDTGVFIGVAAQHYAALQERDPASMNAYTMAGGSTGNTANRVSHALDLHGPSMAVDTACSSSLVAVHQACQALLGGTGRVMLAGGVNVLLSPHHFVGFSKASMLSPSGRCRTFSAAADGYVPAEGGAVVVLKRLSDALEDGDRVHGVILGTGTNADGRTSGLSLPSATAQEALLRQVYRRAEVSPDDLAYFEAHGTGTAAGDPVECEAIGRALSCYRHKDLPLPVGSVKTNLGHLEPASGMAGLCKALLVLRERAIPPSLHAEPLNQDIDFTGLRLRPVTAAQPIHGSGRAVVGVNSFGFGGANAHVVLAEPAQARENPQPPPRRALPIVVSARSAAALADAAERMSSHMRGIPAERFYDTCHTAVLRRTHHEHRAVVMADDPGSAAAQLEALAKDAPVSGTATAEAVGKGRVGFVFSGNGSTWSGMGADLLSDPAFRTGVDEVDSVLSPLLGWSVGERLAEPPEAAQMERTELAQPLLFTLQVALVNMLRRQGIVPAAVMGHSVGEIAAAYTAGAIDLATAAAVVAARSHCQEATAGLGRMAAVGLSEEDAVKELSAYDGLLELAAVNSDRDVTIAGNREALRQLERDLTAREVPFRTLDLDYPFHTRAMDVIEEPLLRSLSGVRSTAPGPAMVSTVTGRLVESRQLDAAYWWKNVRQPVQFLSAARAVHDLGCDVLVEIGPHPVLSGYLLRIEPRDETPVAVVPTLVRYGDGPEAMRAAVCRLIAYGAVTEWEAHFPIPGRVVGLPAYPWQRERHWNGASHWWSPYGRADHPLLGSSLPTAEPSWYGILDRTRLPWLDDHKVGGTTIMPATGYVEAALAAGRRALNTAVELTDLRITRPLALADPFSEAGLRVSVSDEDGVVRIASSTPGSGSAKDAPEDPGQEHARGRVRRLCADRPRPVDLNGIRTRLTGRTSAAEHYERTARAGLSYGPAFQVLTELGLGDGEVLAAYRAEDPDEAYGIHPAVLDGALQAGTPLLADSGAHQPFLPVAVEEVQHWVGPARTGFVHVRARATGSREVCWDLDVTDDAGEVSVRMRGVRLRRVDTAESTTADCWTTVTRALPPYHGRPLQRSPFPTPSAVVDDAGTALLEPAGGRPFDQCVRAFSEMNAHFAARTFADLLPEGGTFGASELIAAGVQPRYRKLLDLLTELTTQYGLTRRIHESATEPRFRLALDPRPDRMVQLAAARFPDQAIVLALYTRCGRNLAEVLRGSIDAPELLFGDADRHLIEQFYEQQHDLRLHNSCAQAVVRSMIRNWPAGRPLRVLEVGAGTGGTTASVLPVLPAENTTYTFTDVSAAFLPRAQRRFGGHDFIEYRTLDLDQPPAPQGFQTAGYDLVIASHALHAAPDLARALDHVGSLLADGGLLLAVEWHESTHLAPCFGLLDSFWSFHDAPLRTSSPLLSPAEWEALLGDRGFAHPARVSREPDSGSPLCSVLVAQRDIRAEAPEVPPPAAADRDAAWIIAAGSRDSDLAEGIRNALLTAGHLSAHRTAPLDQPDEWTSLLPAAGPANIVLILGDGAHDSAAPTERAAVRTCVDHAAVLRAAASACDGLPESATATLWLITRPCGALPGPVRPLTLADAATWGVARSLANEHPRIAVHQIALERGPAADEDAQRLCQELLAGSEEREIVLTHGGRFGPRVVKRAVSGRNRDRQPFTLALRDPGPGHRLSWQDMPMPVPGPGQVVIEVRAAALNYHDVMVATDLLPAGAEGDEVEPKLGLECAGTIAAVGDGVTSLAPGDRVCAMAEGSLASHVLVAEELTAPVPARLSFPEAATLPAVFTTVHHSFGRLAQLRPEDTVLVHSGAGGVGLAALQFAQAHGNRIIATAGTPGKRELLHSLGVDHVLDSRDPAFGEEVMRATGGRGVDVVLNSLAGEAIARGLELLRPHGRFVELGKRDIHANGRMLLRPFRNNLGYFSVDLLQMLRADPQRFGCLLTEVMDQVAAGTYRPLLHQTYAAARIGEAFRVLHRARHVGKIVISFDERPPTEPYSSSFRPDPEGTYLVTGGLDGFGAATAVRLAGQGARHIVLVGRRGADTPGADGLLRTLRSLGAEATARTADVTDRGAVQKVLDAIDATGHPLRGVVHAAMVLDDAPLKELDDERFSAVLAPKVQGALVLDSLTRDRDLDLFLVFSSASCLIGNINQAPYAAGNLFLEALVRARREEGLPGTAVAWGAVTDVGYVARRELTDMMARVGLGIMTSAEALDILENLLALGDEVTVVGRLDWDALRRVMPVLRTPRFAGLLSATDTARRSSDLRERLVEADGEEAAALVTDTLVRLAADVLRSTPDRIDRSRRLASLGLDSLLGAELAVVIRRCFGCDLSLMEVLTSRDLNDLAHRILSRVDRRGTTPSDGHPEPVSSSRGGH</sequence>
<dbReference type="SUPFAM" id="SSF50129">
    <property type="entry name" value="GroES-like"/>
    <property type="match status" value="1"/>
</dbReference>
<dbReference type="InterPro" id="IPR029063">
    <property type="entry name" value="SAM-dependent_MTases_sf"/>
</dbReference>
<keyword evidence="4" id="KW-0808">Transferase</keyword>
<dbReference type="InterPro" id="IPR016035">
    <property type="entry name" value="Acyl_Trfase/lysoPLipase"/>
</dbReference>
<dbReference type="SUPFAM" id="SSF55048">
    <property type="entry name" value="Probable ACP-binding domain of malonyl-CoA ACP transacylase"/>
    <property type="match status" value="1"/>
</dbReference>
<dbReference type="PROSITE" id="PS52019">
    <property type="entry name" value="PKS_MFAS_DH"/>
    <property type="match status" value="1"/>
</dbReference>
<dbReference type="InterPro" id="IPR013154">
    <property type="entry name" value="ADH-like_N"/>
</dbReference>
<name>A0A7G3UTU7_STRT9</name>
<keyword evidence="3" id="KW-0597">Phosphoprotein</keyword>
<dbReference type="Pfam" id="PF02801">
    <property type="entry name" value="Ketoacyl-synt_C"/>
    <property type="match status" value="1"/>
</dbReference>
<keyword evidence="5" id="KW-0521">NADP</keyword>
<dbReference type="Gene3D" id="3.40.50.720">
    <property type="entry name" value="NAD(P)-binding Rossmann-like Domain"/>
    <property type="match status" value="3"/>
</dbReference>
<dbReference type="SUPFAM" id="SSF47336">
    <property type="entry name" value="ACP-like"/>
    <property type="match status" value="1"/>
</dbReference>
<dbReference type="InterPro" id="IPR057326">
    <property type="entry name" value="KR_dom"/>
</dbReference>